<evidence type="ECO:0000313" key="3">
    <source>
        <dbReference type="Proteomes" id="UP000770717"/>
    </source>
</evidence>
<evidence type="ECO:0000313" key="2">
    <source>
        <dbReference type="EMBL" id="KAG9462361.1"/>
    </source>
</evidence>
<gene>
    <name evidence="2" type="ORF">GDO78_014274</name>
</gene>
<dbReference type="EMBL" id="WNTK01011769">
    <property type="protein sequence ID" value="KAG9462361.1"/>
    <property type="molecule type" value="Genomic_DNA"/>
</dbReference>
<keyword evidence="3" id="KW-1185">Reference proteome</keyword>
<feature type="region of interest" description="Disordered" evidence="1">
    <location>
        <begin position="34"/>
        <end position="66"/>
    </location>
</feature>
<comment type="caution">
    <text evidence="2">The sequence shown here is derived from an EMBL/GenBank/DDBJ whole genome shotgun (WGS) entry which is preliminary data.</text>
</comment>
<dbReference type="Proteomes" id="UP000770717">
    <property type="component" value="Unassembled WGS sequence"/>
</dbReference>
<organism evidence="2 3">
    <name type="scientific">Eleutherodactylus coqui</name>
    <name type="common">Puerto Rican coqui</name>
    <dbReference type="NCBI Taxonomy" id="57060"/>
    <lineage>
        <taxon>Eukaryota</taxon>
        <taxon>Metazoa</taxon>
        <taxon>Chordata</taxon>
        <taxon>Craniata</taxon>
        <taxon>Vertebrata</taxon>
        <taxon>Euteleostomi</taxon>
        <taxon>Amphibia</taxon>
        <taxon>Batrachia</taxon>
        <taxon>Anura</taxon>
        <taxon>Neobatrachia</taxon>
        <taxon>Hyloidea</taxon>
        <taxon>Eleutherodactylidae</taxon>
        <taxon>Eleutherodactylinae</taxon>
        <taxon>Eleutherodactylus</taxon>
        <taxon>Eleutherodactylus</taxon>
    </lineage>
</organism>
<dbReference type="AlphaFoldDB" id="A0A8J6B812"/>
<feature type="compositionally biased region" description="Basic and acidic residues" evidence="1">
    <location>
        <begin position="35"/>
        <end position="46"/>
    </location>
</feature>
<protein>
    <submittedName>
        <fullName evidence="2">Uncharacterized protein</fullName>
    </submittedName>
</protein>
<name>A0A8J6B812_ELECQ</name>
<accession>A0A8J6B812</accession>
<proteinExistence type="predicted"/>
<reference evidence="2" key="1">
    <citation type="thesis" date="2020" institute="ProQuest LLC" country="789 East Eisenhower Parkway, Ann Arbor, MI, USA">
        <title>Comparative Genomics and Chromosome Evolution.</title>
        <authorList>
            <person name="Mudd A.B."/>
        </authorList>
    </citation>
    <scope>NUCLEOTIDE SEQUENCE</scope>
    <source>
        <strain evidence="2">HN-11 Male</strain>
        <tissue evidence="2">Kidney and liver</tissue>
    </source>
</reference>
<evidence type="ECO:0000256" key="1">
    <source>
        <dbReference type="SAM" id="MobiDB-lite"/>
    </source>
</evidence>
<sequence>MLVTRNEHHAMFGLLSLSSLRGWARTAAAPPCSRTKFEETSHENDKVQTAPGAGQGGGPGWPGRRELRLTGLSRVSMQVVRTGMRVILVAPGRGTVPGGRKERACFP</sequence>